<dbReference type="SUPFAM" id="SSF52317">
    <property type="entry name" value="Class I glutamine amidotransferase-like"/>
    <property type="match status" value="1"/>
</dbReference>
<feature type="domain" description="DJ-1/PfpI" evidence="1">
    <location>
        <begin position="2"/>
        <end position="163"/>
    </location>
</feature>
<dbReference type="InterPro" id="IPR006287">
    <property type="entry name" value="DJ-1"/>
</dbReference>
<keyword evidence="3" id="KW-1185">Reference proteome</keyword>
<dbReference type="Proteomes" id="UP001079657">
    <property type="component" value="Unassembled WGS sequence"/>
</dbReference>
<dbReference type="EMBL" id="JAPQES010000001">
    <property type="protein sequence ID" value="MCY6369634.1"/>
    <property type="molecule type" value="Genomic_DNA"/>
</dbReference>
<dbReference type="InterPro" id="IPR029062">
    <property type="entry name" value="Class_I_gatase-like"/>
</dbReference>
<accession>A0ABT4CKS3</accession>
<organism evidence="2 3">
    <name type="scientific">Clostridium ganghwense</name>
    <dbReference type="NCBI Taxonomy" id="312089"/>
    <lineage>
        <taxon>Bacteria</taxon>
        <taxon>Bacillati</taxon>
        <taxon>Bacillota</taxon>
        <taxon>Clostridia</taxon>
        <taxon>Eubacteriales</taxon>
        <taxon>Clostridiaceae</taxon>
        <taxon>Clostridium</taxon>
    </lineage>
</organism>
<dbReference type="PANTHER" id="PTHR48094">
    <property type="entry name" value="PROTEIN/NUCLEIC ACID DEGLYCASE DJ-1-RELATED"/>
    <property type="match status" value="1"/>
</dbReference>
<reference evidence="2" key="1">
    <citation type="submission" date="2022-12" db="EMBL/GenBank/DDBJ databases">
        <authorList>
            <person name="Wang J."/>
        </authorList>
    </citation>
    <scope>NUCLEOTIDE SEQUENCE</scope>
    <source>
        <strain evidence="2">HY-42-06</strain>
    </source>
</reference>
<dbReference type="RefSeq" id="WP_268048009.1">
    <property type="nucleotide sequence ID" value="NZ_JAPQES010000001.1"/>
</dbReference>
<evidence type="ECO:0000313" key="2">
    <source>
        <dbReference type="EMBL" id="MCY6369634.1"/>
    </source>
</evidence>
<sequence length="190" mass="20892">MKKVVIFLAEGFEEIEALTVVDVLRRANISCDTCSLSEKQVKGAHNVLVEADKLISELNINEYDVIVLPGGMPGSTNLKESAQVVKWVKEFNKEGKIVSAICAAPIVLGKAKIVKDKKITSYPGFEEELKEGIYCEELVVEDGNIITSRGPATAAYFALKLVERLVDKNTADTLKEGMLLKFVEEKTKSN</sequence>
<dbReference type="PANTHER" id="PTHR48094:SF12">
    <property type="entry name" value="PARKINSON DISEASE PROTEIN 7 HOMOLOG"/>
    <property type="match status" value="1"/>
</dbReference>
<dbReference type="InterPro" id="IPR050325">
    <property type="entry name" value="Prot/Nucl_acid_deglycase"/>
</dbReference>
<dbReference type="Pfam" id="PF01965">
    <property type="entry name" value="DJ-1_PfpI"/>
    <property type="match status" value="1"/>
</dbReference>
<dbReference type="CDD" id="cd03135">
    <property type="entry name" value="GATase1_DJ-1"/>
    <property type="match status" value="1"/>
</dbReference>
<proteinExistence type="predicted"/>
<dbReference type="InterPro" id="IPR002818">
    <property type="entry name" value="DJ-1/PfpI"/>
</dbReference>
<comment type="caution">
    <text evidence="2">The sequence shown here is derived from an EMBL/GenBank/DDBJ whole genome shotgun (WGS) entry which is preliminary data.</text>
</comment>
<gene>
    <name evidence="2" type="ORF">OXH55_03090</name>
</gene>
<protein>
    <submittedName>
        <fullName evidence="2">DJ-1/PfpI family protein</fullName>
    </submittedName>
</protein>
<dbReference type="NCBIfam" id="TIGR01383">
    <property type="entry name" value="not_thiJ"/>
    <property type="match status" value="1"/>
</dbReference>
<evidence type="ECO:0000259" key="1">
    <source>
        <dbReference type="Pfam" id="PF01965"/>
    </source>
</evidence>
<dbReference type="Gene3D" id="3.40.50.880">
    <property type="match status" value="1"/>
</dbReference>
<evidence type="ECO:0000313" key="3">
    <source>
        <dbReference type="Proteomes" id="UP001079657"/>
    </source>
</evidence>
<name>A0ABT4CKS3_9CLOT</name>